<keyword evidence="1" id="KW-0479">Metal-binding</keyword>
<keyword evidence="2" id="KW-0378">Hydrolase</keyword>
<keyword evidence="5" id="KW-1185">Reference proteome</keyword>
<dbReference type="CDD" id="cd07385">
    <property type="entry name" value="MPP_YkuE_C"/>
    <property type="match status" value="1"/>
</dbReference>
<evidence type="ECO:0000259" key="3">
    <source>
        <dbReference type="Pfam" id="PF00149"/>
    </source>
</evidence>
<organism evidence="4 5">
    <name type="scientific">Paenibacillus residui</name>
    <dbReference type="NCBI Taxonomy" id="629724"/>
    <lineage>
        <taxon>Bacteria</taxon>
        <taxon>Bacillati</taxon>
        <taxon>Bacillota</taxon>
        <taxon>Bacilli</taxon>
        <taxon>Bacillales</taxon>
        <taxon>Paenibacillaceae</taxon>
        <taxon>Paenibacillus</taxon>
    </lineage>
</organism>
<dbReference type="RefSeq" id="WP_379290849.1">
    <property type="nucleotide sequence ID" value="NZ_JBHTIU010000086.1"/>
</dbReference>
<evidence type="ECO:0000256" key="2">
    <source>
        <dbReference type="ARBA" id="ARBA00022801"/>
    </source>
</evidence>
<dbReference type="EMBL" id="JBHTIU010000086">
    <property type="protein sequence ID" value="MFD0871677.1"/>
    <property type="molecule type" value="Genomic_DNA"/>
</dbReference>
<dbReference type="InterPro" id="IPR004843">
    <property type="entry name" value="Calcineurin-like_PHP"/>
</dbReference>
<accession>A0ABW3DE01</accession>
<dbReference type="PANTHER" id="PTHR31302">
    <property type="entry name" value="TRANSMEMBRANE PROTEIN WITH METALLOPHOSPHOESTERASE DOMAIN-RELATED"/>
    <property type="match status" value="1"/>
</dbReference>
<dbReference type="InterPro" id="IPR029052">
    <property type="entry name" value="Metallo-depent_PP-like"/>
</dbReference>
<protein>
    <submittedName>
        <fullName evidence="4">Metallophosphoesterase</fullName>
    </submittedName>
</protein>
<reference evidence="5" key="1">
    <citation type="journal article" date="2019" name="Int. J. Syst. Evol. Microbiol.">
        <title>The Global Catalogue of Microorganisms (GCM) 10K type strain sequencing project: providing services to taxonomists for standard genome sequencing and annotation.</title>
        <authorList>
            <consortium name="The Broad Institute Genomics Platform"/>
            <consortium name="The Broad Institute Genome Sequencing Center for Infectious Disease"/>
            <person name="Wu L."/>
            <person name="Ma J."/>
        </authorList>
    </citation>
    <scope>NUCLEOTIDE SEQUENCE [LARGE SCALE GENOMIC DNA]</scope>
    <source>
        <strain evidence="5">CCUG 57263</strain>
    </source>
</reference>
<dbReference type="InterPro" id="IPR006311">
    <property type="entry name" value="TAT_signal"/>
</dbReference>
<evidence type="ECO:0000313" key="5">
    <source>
        <dbReference type="Proteomes" id="UP001597120"/>
    </source>
</evidence>
<name>A0ABW3DE01_9BACL</name>
<comment type="caution">
    <text evidence="4">The sequence shown here is derived from an EMBL/GenBank/DDBJ whole genome shotgun (WGS) entry which is preliminary data.</text>
</comment>
<dbReference type="SUPFAM" id="SSF56300">
    <property type="entry name" value="Metallo-dependent phosphatases"/>
    <property type="match status" value="1"/>
</dbReference>
<dbReference type="PANTHER" id="PTHR31302:SF31">
    <property type="entry name" value="PHOSPHODIESTERASE YAEI"/>
    <property type="match status" value="1"/>
</dbReference>
<evidence type="ECO:0000256" key="1">
    <source>
        <dbReference type="ARBA" id="ARBA00022723"/>
    </source>
</evidence>
<dbReference type="InterPro" id="IPR051158">
    <property type="entry name" value="Metallophosphoesterase_sf"/>
</dbReference>
<proteinExistence type="predicted"/>
<dbReference type="Gene3D" id="3.60.21.10">
    <property type="match status" value="1"/>
</dbReference>
<dbReference type="Proteomes" id="UP001597120">
    <property type="component" value="Unassembled WGS sequence"/>
</dbReference>
<dbReference type="Pfam" id="PF00149">
    <property type="entry name" value="Metallophos"/>
    <property type="match status" value="1"/>
</dbReference>
<sequence length="300" mass="33363">MNKLDNKNAEMAPESRMTRRTFLKTGGRLFAGMLILPIPAYGYARYAEPRWVQTNKVPLTLDRLPEAMSGMRLLQFSDVHLGPYYSPDALIQLVERINNLNPDLVCFTGDLYDSAIFSEKDVIEALSGVKAAYGKFAVLGNHDYIDSAVQVSKLWKASGFQLLKNNAFKITKDRESIIVAGVDDFVKGRPDLAKALNRADPSVFTLLLSHAPDFADTASRYPVDLQLSGHSHGGQVRLPWIGPIVTPLGAKKYVDGLYKLKEGKFFLYANRGIGVSLHPVRFCCRPELTLFELHRSSAGE</sequence>
<dbReference type="PROSITE" id="PS51318">
    <property type="entry name" value="TAT"/>
    <property type="match status" value="1"/>
</dbReference>
<feature type="domain" description="Calcineurin-like phosphoesterase" evidence="3">
    <location>
        <begin position="71"/>
        <end position="233"/>
    </location>
</feature>
<evidence type="ECO:0000313" key="4">
    <source>
        <dbReference type="EMBL" id="MFD0871677.1"/>
    </source>
</evidence>
<gene>
    <name evidence="4" type="ORF">ACFQ03_21280</name>
</gene>